<gene>
    <name evidence="2" type="ORF">A3E44_03295</name>
</gene>
<dbReference type="EMBL" id="MGGW01000004">
    <property type="protein sequence ID" value="OGM55283.1"/>
    <property type="molecule type" value="Genomic_DNA"/>
</dbReference>
<feature type="transmembrane region" description="Helical" evidence="1">
    <location>
        <begin position="50"/>
        <end position="70"/>
    </location>
</feature>
<accession>A0A1F8AU55</accession>
<feature type="transmembrane region" description="Helical" evidence="1">
    <location>
        <begin position="21"/>
        <end position="44"/>
    </location>
</feature>
<sequence>MFKNLTNFDHQRNKKEAVGFYISYLVFIVLLGATIQAVLIQLSLFSLEAWVKIGSILSTSICIFLSYKILKARNLTKNVNYLSLSLLSGLLALSSWTIFGLMIPAYLTTVKKNKSNS</sequence>
<reference evidence="2 3" key="1">
    <citation type="journal article" date="2016" name="Nat. Commun.">
        <title>Thousands of microbial genomes shed light on interconnected biogeochemical processes in an aquifer system.</title>
        <authorList>
            <person name="Anantharaman K."/>
            <person name="Brown C.T."/>
            <person name="Hug L.A."/>
            <person name="Sharon I."/>
            <person name="Castelle C.J."/>
            <person name="Probst A.J."/>
            <person name="Thomas B.C."/>
            <person name="Singh A."/>
            <person name="Wilkins M.J."/>
            <person name="Karaoz U."/>
            <person name="Brodie E.L."/>
            <person name="Williams K.H."/>
            <person name="Hubbard S.S."/>
            <person name="Banfield J.F."/>
        </authorList>
    </citation>
    <scope>NUCLEOTIDE SEQUENCE [LARGE SCALE GENOMIC DNA]</scope>
</reference>
<evidence type="ECO:0000313" key="2">
    <source>
        <dbReference type="EMBL" id="OGM55283.1"/>
    </source>
</evidence>
<feature type="transmembrane region" description="Helical" evidence="1">
    <location>
        <begin position="82"/>
        <end position="107"/>
    </location>
</feature>
<dbReference type="AlphaFoldDB" id="A0A1F8AU55"/>
<evidence type="ECO:0000313" key="3">
    <source>
        <dbReference type="Proteomes" id="UP000178603"/>
    </source>
</evidence>
<keyword evidence="1" id="KW-0472">Membrane</keyword>
<organism evidence="2 3">
    <name type="scientific">Candidatus Woesebacteria bacterium RIFCSPHIGHO2_12_FULL_41_24</name>
    <dbReference type="NCBI Taxonomy" id="1802510"/>
    <lineage>
        <taxon>Bacteria</taxon>
        <taxon>Candidatus Woeseibacteriota</taxon>
    </lineage>
</organism>
<comment type="caution">
    <text evidence="2">The sequence shown here is derived from an EMBL/GenBank/DDBJ whole genome shotgun (WGS) entry which is preliminary data.</text>
</comment>
<keyword evidence="1" id="KW-0812">Transmembrane</keyword>
<evidence type="ECO:0000256" key="1">
    <source>
        <dbReference type="SAM" id="Phobius"/>
    </source>
</evidence>
<proteinExistence type="predicted"/>
<dbReference type="Proteomes" id="UP000178603">
    <property type="component" value="Unassembled WGS sequence"/>
</dbReference>
<protein>
    <submittedName>
        <fullName evidence="2">Uncharacterized protein</fullName>
    </submittedName>
</protein>
<keyword evidence="1" id="KW-1133">Transmembrane helix</keyword>
<name>A0A1F8AU55_9BACT</name>